<evidence type="ECO:0000313" key="3">
    <source>
        <dbReference type="Proteomes" id="UP000050525"/>
    </source>
</evidence>
<evidence type="ECO:0000313" key="2">
    <source>
        <dbReference type="EMBL" id="KYO19268.1"/>
    </source>
</evidence>
<comment type="caution">
    <text evidence="2">The sequence shown here is derived from an EMBL/GenBank/DDBJ whole genome shotgun (WGS) entry which is preliminary data.</text>
</comment>
<name>A0A151M444_ALLMI</name>
<reference evidence="2 3" key="1">
    <citation type="journal article" date="2012" name="Genome Biol.">
        <title>Sequencing three crocodilian genomes to illuminate the evolution of archosaurs and amniotes.</title>
        <authorList>
            <person name="St John J.A."/>
            <person name="Braun E.L."/>
            <person name="Isberg S.R."/>
            <person name="Miles L.G."/>
            <person name="Chong A.Y."/>
            <person name="Gongora J."/>
            <person name="Dalzell P."/>
            <person name="Moran C."/>
            <person name="Bed'hom B."/>
            <person name="Abzhanov A."/>
            <person name="Burgess S.C."/>
            <person name="Cooksey A.M."/>
            <person name="Castoe T.A."/>
            <person name="Crawford N.G."/>
            <person name="Densmore L.D."/>
            <person name="Drew J.C."/>
            <person name="Edwards S.V."/>
            <person name="Faircloth B.C."/>
            <person name="Fujita M.K."/>
            <person name="Greenwold M.J."/>
            <person name="Hoffmann F.G."/>
            <person name="Howard J.M."/>
            <person name="Iguchi T."/>
            <person name="Janes D.E."/>
            <person name="Khan S.Y."/>
            <person name="Kohno S."/>
            <person name="de Koning A.J."/>
            <person name="Lance S.L."/>
            <person name="McCarthy F.M."/>
            <person name="McCormack J.E."/>
            <person name="Merchant M.E."/>
            <person name="Peterson D.G."/>
            <person name="Pollock D.D."/>
            <person name="Pourmand N."/>
            <person name="Raney B.J."/>
            <person name="Roessler K.A."/>
            <person name="Sanford J.R."/>
            <person name="Sawyer R.H."/>
            <person name="Schmidt C.J."/>
            <person name="Triplett E.W."/>
            <person name="Tuberville T.D."/>
            <person name="Venegas-Anaya M."/>
            <person name="Howard J.T."/>
            <person name="Jarvis E.D."/>
            <person name="Guillette L.J.Jr."/>
            <person name="Glenn T.C."/>
            <person name="Green R.E."/>
            <person name="Ray D.A."/>
        </authorList>
    </citation>
    <scope>NUCLEOTIDE SEQUENCE [LARGE SCALE GENOMIC DNA]</scope>
    <source>
        <strain evidence="2">KSC_2009_1</strain>
    </source>
</reference>
<keyword evidence="3" id="KW-1185">Reference proteome</keyword>
<dbReference type="EMBL" id="AKHW03006644">
    <property type="protein sequence ID" value="KYO19268.1"/>
    <property type="molecule type" value="Genomic_DNA"/>
</dbReference>
<protein>
    <submittedName>
        <fullName evidence="2">Uncharacterized protein</fullName>
    </submittedName>
</protein>
<dbReference type="Proteomes" id="UP000050525">
    <property type="component" value="Unassembled WGS sequence"/>
</dbReference>
<sequence length="158" mass="16159">MGGPRPQPHNWGSERGEAYGISCSTPWSPPEVRVPMAGSITTTGGPRNLPPWSAAGPHCLGSGGAEELAVTSFVGPEPQDILLSTLCRPHPPGGTGVATRPCPRTGSSTSDLNGPDTDVRSKIGGSHPLQPQMPAPPPFLVELARGPRGFGLSLCGGP</sequence>
<feature type="region of interest" description="Disordered" evidence="1">
    <location>
        <begin position="88"/>
        <end position="139"/>
    </location>
</feature>
<proteinExistence type="predicted"/>
<dbReference type="AlphaFoldDB" id="A0A151M444"/>
<gene>
    <name evidence="2" type="ORF">Y1Q_0021964</name>
</gene>
<feature type="region of interest" description="Disordered" evidence="1">
    <location>
        <begin position="1"/>
        <end position="55"/>
    </location>
</feature>
<organism evidence="2 3">
    <name type="scientific">Alligator mississippiensis</name>
    <name type="common">American alligator</name>
    <dbReference type="NCBI Taxonomy" id="8496"/>
    <lineage>
        <taxon>Eukaryota</taxon>
        <taxon>Metazoa</taxon>
        <taxon>Chordata</taxon>
        <taxon>Craniata</taxon>
        <taxon>Vertebrata</taxon>
        <taxon>Euteleostomi</taxon>
        <taxon>Archelosauria</taxon>
        <taxon>Archosauria</taxon>
        <taxon>Crocodylia</taxon>
        <taxon>Alligatoridae</taxon>
        <taxon>Alligatorinae</taxon>
        <taxon>Alligator</taxon>
    </lineage>
</organism>
<evidence type="ECO:0000256" key="1">
    <source>
        <dbReference type="SAM" id="MobiDB-lite"/>
    </source>
</evidence>
<accession>A0A151M444</accession>